<dbReference type="InterPro" id="IPR045397">
    <property type="entry name" value="TumE-like"/>
</dbReference>
<name>A0A1H7V5N0_HALLR</name>
<protein>
    <submittedName>
        <fullName evidence="1">Uncharacterized protein</fullName>
    </submittedName>
</protein>
<reference evidence="1 2" key="1">
    <citation type="submission" date="2016-10" db="EMBL/GenBank/DDBJ databases">
        <authorList>
            <person name="de Groot N.N."/>
        </authorList>
    </citation>
    <scope>NUCLEOTIDE SEQUENCE [LARGE SCALE GENOMIC DNA]</scope>
    <source>
        <strain evidence="1 2">CDM_5</strain>
    </source>
</reference>
<organism evidence="1 2">
    <name type="scientific">Haloferax larsenii</name>
    <dbReference type="NCBI Taxonomy" id="302484"/>
    <lineage>
        <taxon>Archaea</taxon>
        <taxon>Methanobacteriati</taxon>
        <taxon>Methanobacteriota</taxon>
        <taxon>Stenosarchaea group</taxon>
        <taxon>Halobacteria</taxon>
        <taxon>Halobacteriales</taxon>
        <taxon>Haloferacaceae</taxon>
        <taxon>Haloferax</taxon>
    </lineage>
</organism>
<dbReference type="EMBL" id="FOAD01000017">
    <property type="protein sequence ID" value="SEM04503.1"/>
    <property type="molecule type" value="Genomic_DNA"/>
</dbReference>
<dbReference type="Pfam" id="PF20126">
    <property type="entry name" value="TumE"/>
    <property type="match status" value="1"/>
</dbReference>
<dbReference type="Proteomes" id="UP000183894">
    <property type="component" value="Unassembled WGS sequence"/>
</dbReference>
<gene>
    <name evidence="1" type="ORF">SAMN04488691_11719</name>
</gene>
<dbReference type="AlphaFoldDB" id="A0A1H7V5N0"/>
<sequence length="160" mass="18082">MGREFQTEEAHSLRGAVDRPALLTIRRIIEREEPLATSGLDDYLNPSVLEVTLDDGLCRAETARIDVQWTTHADYKFHYTDSEGVNFRWGKHPHDGDYIHVPGLEHYHPPPNATSDPEEVEESCIKQAPEVLVTRAVLKLWRVAYHADSYAPLNAASNPP</sequence>
<evidence type="ECO:0000313" key="1">
    <source>
        <dbReference type="EMBL" id="SEM04503.1"/>
    </source>
</evidence>
<evidence type="ECO:0000313" key="2">
    <source>
        <dbReference type="Proteomes" id="UP000183894"/>
    </source>
</evidence>
<dbReference type="RefSeq" id="WP_074796833.1">
    <property type="nucleotide sequence ID" value="NZ_FOAD01000017.1"/>
</dbReference>
<proteinExistence type="predicted"/>
<accession>A0A1H7V5N0</accession>